<comment type="subcellular location">
    <subcellularLocation>
        <location evidence="1 7">Cell inner membrane</location>
        <topology evidence="1 7">Multi-pass membrane protein</topology>
    </subcellularLocation>
</comment>
<keyword evidence="4 8" id="KW-0812">Transmembrane</keyword>
<evidence type="ECO:0000256" key="2">
    <source>
        <dbReference type="ARBA" id="ARBA00022475"/>
    </source>
</evidence>
<dbReference type="AlphaFoldDB" id="A0A0B8PF24"/>
<reference evidence="10 11" key="1">
    <citation type="submission" date="2015-01" db="EMBL/GenBank/DDBJ databases">
        <title>Vibrio sp. C5 JCM 19232 whole genome shotgun sequence.</title>
        <authorList>
            <person name="Sawabe T."/>
            <person name="Meirelles P."/>
            <person name="Feng G."/>
            <person name="Sayaka M."/>
            <person name="Hattori M."/>
            <person name="Ohkuma M."/>
        </authorList>
    </citation>
    <scope>NUCLEOTIDE SEQUENCE [LARGE SCALE GENOMIC DNA]</scope>
    <source>
        <strain evidence="10 11">JCM19232</strain>
    </source>
</reference>
<feature type="transmembrane region" description="Helical" evidence="8">
    <location>
        <begin position="54"/>
        <end position="73"/>
    </location>
</feature>
<dbReference type="Pfam" id="PF06808">
    <property type="entry name" value="DctM"/>
    <property type="match status" value="1"/>
</dbReference>
<evidence type="ECO:0000256" key="7">
    <source>
        <dbReference type="RuleBase" id="RU369079"/>
    </source>
</evidence>
<evidence type="ECO:0000256" key="6">
    <source>
        <dbReference type="ARBA" id="ARBA00023136"/>
    </source>
</evidence>
<keyword evidence="7" id="KW-0813">Transport</keyword>
<feature type="transmembrane region" description="Helical" evidence="8">
    <location>
        <begin position="107"/>
        <end position="132"/>
    </location>
</feature>
<accession>A0A0B8PF24</accession>
<dbReference type="InterPro" id="IPR010656">
    <property type="entry name" value="DctM"/>
</dbReference>
<dbReference type="InterPro" id="IPR004681">
    <property type="entry name" value="TRAP_DctM"/>
</dbReference>
<protein>
    <submittedName>
        <fullName evidence="10">TRAP-type C4-dicarboxylate transport system</fullName>
    </submittedName>
</protein>
<evidence type="ECO:0000313" key="10">
    <source>
        <dbReference type="EMBL" id="GAM61394.1"/>
    </source>
</evidence>
<feature type="domain" description="TRAP C4-dicarboxylate transport system permease DctM subunit" evidence="9">
    <location>
        <begin position="2"/>
        <end position="255"/>
    </location>
</feature>
<dbReference type="PANTHER" id="PTHR33362">
    <property type="entry name" value="SIALIC ACID TRAP TRANSPORTER PERMEASE PROTEIN SIAT-RELATED"/>
    <property type="match status" value="1"/>
</dbReference>
<feature type="transmembrane region" description="Helical" evidence="8">
    <location>
        <begin position="236"/>
        <end position="264"/>
    </location>
</feature>
<evidence type="ECO:0000256" key="3">
    <source>
        <dbReference type="ARBA" id="ARBA00022519"/>
    </source>
</evidence>
<dbReference type="GO" id="GO:0005886">
    <property type="term" value="C:plasma membrane"/>
    <property type="evidence" value="ECO:0007669"/>
    <property type="project" value="UniProtKB-SubCell"/>
</dbReference>
<proteinExistence type="predicted"/>
<keyword evidence="3 7" id="KW-0997">Cell inner membrane</keyword>
<dbReference type="EMBL" id="BBSA01000003">
    <property type="protein sequence ID" value="GAM61394.1"/>
    <property type="molecule type" value="Genomic_DNA"/>
</dbReference>
<evidence type="ECO:0000256" key="5">
    <source>
        <dbReference type="ARBA" id="ARBA00022989"/>
    </source>
</evidence>
<name>A0A0B8PF24_9VIBR</name>
<evidence type="ECO:0000256" key="4">
    <source>
        <dbReference type="ARBA" id="ARBA00022692"/>
    </source>
</evidence>
<feature type="transmembrane region" description="Helical" evidence="8">
    <location>
        <begin position="152"/>
        <end position="177"/>
    </location>
</feature>
<dbReference type="GO" id="GO:0022857">
    <property type="term" value="F:transmembrane transporter activity"/>
    <property type="evidence" value="ECO:0007669"/>
    <property type="project" value="UniProtKB-UniRule"/>
</dbReference>
<keyword evidence="5 8" id="KW-1133">Transmembrane helix</keyword>
<evidence type="ECO:0000313" key="11">
    <source>
        <dbReference type="Proteomes" id="UP000031670"/>
    </source>
</evidence>
<evidence type="ECO:0000259" key="9">
    <source>
        <dbReference type="Pfam" id="PF06808"/>
    </source>
</evidence>
<sequence length="265" mass="28431">MADVSISQLFVAGIISGLLGAAGMFGVCYYYAVKYDLPREDSFSLRKLWVAFKDAFWALTLPFAILGGILSGFMTATEAAGIAVLLAIIISVFIYREMNLKLFYKAVMEGVTGTSVVMLLVATSAVLGLFLTEQEVPQAMAAGILSISENKYVVLMMLNIMLLIVGVFLHGAAAIILTVPIVLPLIHELGIDPIHFGIMLALNISIGQQTPPVASVLITACSIAKKDIWAVTKVNAMFIAVLVAVLMLATYVPAISVGFVDYLYK</sequence>
<feature type="transmembrane region" description="Helical" evidence="8">
    <location>
        <begin position="6"/>
        <end position="33"/>
    </location>
</feature>
<keyword evidence="2" id="KW-1003">Cell membrane</keyword>
<dbReference type="PANTHER" id="PTHR33362:SF3">
    <property type="entry name" value="SIALIC ACID TRAP TRANSPORTER PERMEASE PROTEIN SIAT"/>
    <property type="match status" value="1"/>
</dbReference>
<evidence type="ECO:0000256" key="1">
    <source>
        <dbReference type="ARBA" id="ARBA00004429"/>
    </source>
</evidence>
<feature type="transmembrane region" description="Helical" evidence="8">
    <location>
        <begin position="79"/>
        <end position="95"/>
    </location>
</feature>
<keyword evidence="6 8" id="KW-0472">Membrane</keyword>
<dbReference type="Proteomes" id="UP000031670">
    <property type="component" value="Unassembled WGS sequence"/>
</dbReference>
<comment type="caution">
    <text evidence="10">The sequence shown here is derived from an EMBL/GenBank/DDBJ whole genome shotgun (WGS) entry which is preliminary data.</text>
</comment>
<gene>
    <name evidence="10" type="ORF">JCM19232_5695</name>
</gene>
<evidence type="ECO:0000256" key="8">
    <source>
        <dbReference type="SAM" id="Phobius"/>
    </source>
</evidence>
<reference evidence="10 11" key="2">
    <citation type="submission" date="2015-01" db="EMBL/GenBank/DDBJ databases">
        <authorList>
            <consortium name="NBRP consortium"/>
            <person name="Sawabe T."/>
            <person name="Meirelles P."/>
            <person name="Feng G."/>
            <person name="Sayaka M."/>
            <person name="Hattori M."/>
            <person name="Ohkuma M."/>
        </authorList>
    </citation>
    <scope>NUCLEOTIDE SEQUENCE [LARGE SCALE GENOMIC DNA]</scope>
    <source>
        <strain evidence="10 11">JCM19232</strain>
    </source>
</reference>
<organism evidence="10 11">
    <name type="scientific">Vibrio ishigakensis</name>
    <dbReference type="NCBI Taxonomy" id="1481914"/>
    <lineage>
        <taxon>Bacteria</taxon>
        <taxon>Pseudomonadati</taxon>
        <taxon>Pseudomonadota</taxon>
        <taxon>Gammaproteobacteria</taxon>
        <taxon>Vibrionales</taxon>
        <taxon>Vibrionaceae</taxon>
        <taxon>Vibrio</taxon>
    </lineage>
</organism>
<comment type="function">
    <text evidence="7">Part of the tripartite ATP-independent periplasmic (TRAP) transport system.</text>
</comment>